<keyword evidence="3" id="KW-1185">Reference proteome</keyword>
<dbReference type="InterPro" id="IPR036873">
    <property type="entry name" value="Rhodanese-like_dom_sf"/>
</dbReference>
<dbReference type="Proteomes" id="UP000202259">
    <property type="component" value="Chromosome"/>
</dbReference>
<reference evidence="2 3" key="1">
    <citation type="submission" date="2017-08" db="EMBL/GenBank/DDBJ databases">
        <title>Complete genome of Colwellia sp. NB097-1, a psychrophile bacterium ioslated from Bering Sea.</title>
        <authorList>
            <person name="Chen X."/>
        </authorList>
    </citation>
    <scope>NUCLEOTIDE SEQUENCE [LARGE SCALE GENOMIC DNA]</scope>
    <source>
        <strain evidence="2 3">NB097-1</strain>
    </source>
</reference>
<dbReference type="EMBL" id="CP020465">
    <property type="protein sequence ID" value="ASP47291.1"/>
    <property type="molecule type" value="Genomic_DNA"/>
</dbReference>
<proteinExistence type="predicted"/>
<dbReference type="RefSeq" id="WP_081149867.1">
    <property type="nucleotide sequence ID" value="NZ_CP020465.1"/>
</dbReference>
<sequence length="114" mass="12426">MILSVPELVEQAKKLVNCVSAAEAFKSKSATFIDVREPEECTASPVENSITIPRGVLEMNIAKHCTDAEMEIYVHCASGGRAALAAEQLQRIGYKNVKAISSPHDDVRQAQKNQ</sequence>
<organism evidence="2 3">
    <name type="scientific">Cognaticolwellia beringensis</name>
    <dbReference type="NCBI Taxonomy" id="1967665"/>
    <lineage>
        <taxon>Bacteria</taxon>
        <taxon>Pseudomonadati</taxon>
        <taxon>Pseudomonadota</taxon>
        <taxon>Gammaproteobacteria</taxon>
        <taxon>Alteromonadales</taxon>
        <taxon>Colwelliaceae</taxon>
        <taxon>Cognaticolwellia</taxon>
    </lineage>
</organism>
<accession>A0A222G657</accession>
<dbReference type="PROSITE" id="PS50206">
    <property type="entry name" value="RHODANESE_3"/>
    <property type="match status" value="1"/>
</dbReference>
<name>A0A222G657_9GAMM</name>
<evidence type="ECO:0000313" key="3">
    <source>
        <dbReference type="Proteomes" id="UP000202259"/>
    </source>
</evidence>
<dbReference type="KEGG" id="cber:B5D82_05650"/>
<dbReference type="PANTHER" id="PTHR43031">
    <property type="entry name" value="FAD-DEPENDENT OXIDOREDUCTASE"/>
    <property type="match status" value="1"/>
</dbReference>
<dbReference type="AlphaFoldDB" id="A0A222G657"/>
<dbReference type="Gene3D" id="3.40.250.10">
    <property type="entry name" value="Rhodanese-like domain"/>
    <property type="match status" value="1"/>
</dbReference>
<dbReference type="OrthoDB" id="9791096at2"/>
<evidence type="ECO:0000259" key="1">
    <source>
        <dbReference type="PROSITE" id="PS50206"/>
    </source>
</evidence>
<gene>
    <name evidence="2" type="ORF">B5D82_05650</name>
</gene>
<protein>
    <recommendedName>
        <fullName evidence="1">Rhodanese domain-containing protein</fullName>
    </recommendedName>
</protein>
<dbReference type="Pfam" id="PF00581">
    <property type="entry name" value="Rhodanese"/>
    <property type="match status" value="1"/>
</dbReference>
<dbReference type="InterPro" id="IPR001763">
    <property type="entry name" value="Rhodanese-like_dom"/>
</dbReference>
<dbReference type="SUPFAM" id="SSF52821">
    <property type="entry name" value="Rhodanese/Cell cycle control phosphatase"/>
    <property type="match status" value="1"/>
</dbReference>
<dbReference type="InterPro" id="IPR050229">
    <property type="entry name" value="GlpE_sulfurtransferase"/>
</dbReference>
<feature type="domain" description="Rhodanese" evidence="1">
    <location>
        <begin position="26"/>
        <end position="112"/>
    </location>
</feature>
<dbReference type="PANTHER" id="PTHR43031:SF1">
    <property type="entry name" value="PYRIDINE NUCLEOTIDE-DISULPHIDE OXIDOREDUCTASE"/>
    <property type="match status" value="1"/>
</dbReference>
<evidence type="ECO:0000313" key="2">
    <source>
        <dbReference type="EMBL" id="ASP47291.1"/>
    </source>
</evidence>